<reference evidence="4 5" key="1">
    <citation type="journal article" date="2014" name="PLoS Genet.">
        <title>Phylogenetically driven sequencing of extremely halophilic archaea reveals strategies for static and dynamic osmo-response.</title>
        <authorList>
            <person name="Becker E.A."/>
            <person name="Seitzer P.M."/>
            <person name="Tritt A."/>
            <person name="Larsen D."/>
            <person name="Krusor M."/>
            <person name="Yao A.I."/>
            <person name="Wu D."/>
            <person name="Madern D."/>
            <person name="Eisen J.A."/>
            <person name="Darling A.E."/>
            <person name="Facciotti M.T."/>
        </authorList>
    </citation>
    <scope>NUCLEOTIDE SEQUENCE [LARGE SCALE GENOMIC DNA]</scope>
    <source>
        <strain evidence="4 5">JCM 13891</strain>
    </source>
</reference>
<dbReference type="eggNOG" id="arCOG02276">
    <property type="taxonomic scope" value="Archaea"/>
</dbReference>
<keyword evidence="2" id="KW-0804">Transcription</keyword>
<sequence length="85" mass="9060">MIVRSTAVPKGVFPVRSVRRSVPAIPSIPAIGRSALVLASDRGHFNSPRDVTTAELGDELGITQQAVASRLRRGPDQILETALSE</sequence>
<name>M0C977_9EURY</name>
<evidence type="ECO:0000313" key="4">
    <source>
        <dbReference type="EMBL" id="ELZ19173.1"/>
    </source>
</evidence>
<dbReference type="AlphaFoldDB" id="M0C977"/>
<dbReference type="InterPro" id="IPR007050">
    <property type="entry name" value="HTH_bacterioopsin"/>
</dbReference>
<dbReference type="Proteomes" id="UP000011657">
    <property type="component" value="Unassembled WGS sequence"/>
</dbReference>
<protein>
    <submittedName>
        <fullName evidence="4">Bacterio-opsin activator HTH domain-containing protein</fullName>
    </submittedName>
</protein>
<dbReference type="STRING" id="1227488.C477_09244"/>
<feature type="domain" description="HTH bat-type" evidence="3">
    <location>
        <begin position="33"/>
        <end position="78"/>
    </location>
</feature>
<proteinExistence type="predicted"/>
<evidence type="ECO:0000256" key="1">
    <source>
        <dbReference type="ARBA" id="ARBA00023015"/>
    </source>
</evidence>
<keyword evidence="5" id="KW-1185">Reference proteome</keyword>
<dbReference type="EMBL" id="AOIS01000031">
    <property type="protein sequence ID" value="ELZ19173.1"/>
    <property type="molecule type" value="Genomic_DNA"/>
</dbReference>
<evidence type="ECO:0000313" key="5">
    <source>
        <dbReference type="Proteomes" id="UP000011657"/>
    </source>
</evidence>
<keyword evidence="1" id="KW-0805">Transcription regulation</keyword>
<organism evidence="4 5">
    <name type="scientific">Haloterrigena salina JCM 13891</name>
    <dbReference type="NCBI Taxonomy" id="1227488"/>
    <lineage>
        <taxon>Archaea</taxon>
        <taxon>Methanobacteriati</taxon>
        <taxon>Methanobacteriota</taxon>
        <taxon>Stenosarchaea group</taxon>
        <taxon>Halobacteria</taxon>
        <taxon>Halobacteriales</taxon>
        <taxon>Natrialbaceae</taxon>
        <taxon>Haloterrigena</taxon>
    </lineage>
</organism>
<dbReference type="Pfam" id="PF04967">
    <property type="entry name" value="HTH_10"/>
    <property type="match status" value="1"/>
</dbReference>
<dbReference type="PATRIC" id="fig|1227488.3.peg.1822"/>
<evidence type="ECO:0000256" key="2">
    <source>
        <dbReference type="ARBA" id="ARBA00023163"/>
    </source>
</evidence>
<evidence type="ECO:0000259" key="3">
    <source>
        <dbReference type="Pfam" id="PF04967"/>
    </source>
</evidence>
<accession>M0C977</accession>
<comment type="caution">
    <text evidence="4">The sequence shown here is derived from an EMBL/GenBank/DDBJ whole genome shotgun (WGS) entry which is preliminary data.</text>
</comment>
<gene>
    <name evidence="4" type="ORF">C477_09244</name>
</gene>